<evidence type="ECO:0000259" key="7">
    <source>
        <dbReference type="PROSITE" id="PS51898"/>
    </source>
</evidence>
<dbReference type="PANTHER" id="PTHR30349:SF41">
    <property type="entry name" value="INTEGRASE_RECOMBINASE PROTEIN MJ0367-RELATED"/>
    <property type="match status" value="1"/>
</dbReference>
<dbReference type="Pfam" id="PF00589">
    <property type="entry name" value="Phage_integrase"/>
    <property type="match status" value="1"/>
</dbReference>
<gene>
    <name evidence="8" type="ORF">SAMN06265360_1371</name>
</gene>
<reference evidence="8 9" key="1">
    <citation type="submission" date="2017-06" db="EMBL/GenBank/DDBJ databases">
        <authorList>
            <person name="Kim H.J."/>
            <person name="Triplett B.A."/>
        </authorList>
    </citation>
    <scope>NUCLEOTIDE SEQUENCE [LARGE SCALE GENOMIC DNA]</scope>
    <source>
        <strain evidence="8 9">DSM 45207</strain>
    </source>
</reference>
<dbReference type="InterPro" id="IPR036388">
    <property type="entry name" value="WH-like_DNA-bd_sf"/>
</dbReference>
<dbReference type="GO" id="GO:0015074">
    <property type="term" value="P:DNA integration"/>
    <property type="evidence" value="ECO:0007669"/>
    <property type="project" value="InterPro"/>
</dbReference>
<dbReference type="InterPro" id="IPR010998">
    <property type="entry name" value="Integrase_recombinase_N"/>
</dbReference>
<organism evidence="8 9">
    <name type="scientific">Haloechinothrix alba</name>
    <dbReference type="NCBI Taxonomy" id="664784"/>
    <lineage>
        <taxon>Bacteria</taxon>
        <taxon>Bacillati</taxon>
        <taxon>Actinomycetota</taxon>
        <taxon>Actinomycetes</taxon>
        <taxon>Pseudonocardiales</taxon>
        <taxon>Pseudonocardiaceae</taxon>
        <taxon>Haloechinothrix</taxon>
    </lineage>
</organism>
<dbReference type="InterPro" id="IPR000524">
    <property type="entry name" value="Tscrpt_reg_HTH_GntR"/>
</dbReference>
<name>A0A239AEK1_9PSEU</name>
<evidence type="ECO:0000256" key="2">
    <source>
        <dbReference type="ARBA" id="ARBA00023015"/>
    </source>
</evidence>
<evidence type="ECO:0000313" key="9">
    <source>
        <dbReference type="Proteomes" id="UP000198348"/>
    </source>
</evidence>
<accession>A0A239AEK1</accession>
<dbReference type="GO" id="GO:0006310">
    <property type="term" value="P:DNA recombination"/>
    <property type="evidence" value="ECO:0007669"/>
    <property type="project" value="UniProtKB-KW"/>
</dbReference>
<dbReference type="PROSITE" id="PS50949">
    <property type="entry name" value="HTH_GNTR"/>
    <property type="match status" value="1"/>
</dbReference>
<dbReference type="InterPro" id="IPR011010">
    <property type="entry name" value="DNA_brk_join_enz"/>
</dbReference>
<comment type="similarity">
    <text evidence="1">Belongs to the 'phage' integrase family.</text>
</comment>
<protein>
    <submittedName>
        <fullName evidence="8">Regulatory protein, gntR family</fullName>
    </submittedName>
</protein>
<dbReference type="PANTHER" id="PTHR30349">
    <property type="entry name" value="PHAGE INTEGRASE-RELATED"/>
    <property type="match status" value="1"/>
</dbReference>
<dbReference type="AlphaFoldDB" id="A0A239AEK1"/>
<dbReference type="InterPro" id="IPR036390">
    <property type="entry name" value="WH_DNA-bd_sf"/>
</dbReference>
<feature type="domain" description="HTH gntR-type" evidence="6">
    <location>
        <begin position="438"/>
        <end position="508"/>
    </location>
</feature>
<dbReference type="Pfam" id="PF00392">
    <property type="entry name" value="GntR"/>
    <property type="match status" value="1"/>
</dbReference>
<dbReference type="SUPFAM" id="SSF56349">
    <property type="entry name" value="DNA breaking-rejoining enzymes"/>
    <property type="match status" value="1"/>
</dbReference>
<evidence type="ECO:0000256" key="1">
    <source>
        <dbReference type="ARBA" id="ARBA00008857"/>
    </source>
</evidence>
<evidence type="ECO:0000256" key="4">
    <source>
        <dbReference type="ARBA" id="ARBA00023163"/>
    </source>
</evidence>
<dbReference type="InterPro" id="IPR013762">
    <property type="entry name" value="Integrase-like_cat_sf"/>
</dbReference>
<dbReference type="GO" id="GO:0003677">
    <property type="term" value="F:DNA binding"/>
    <property type="evidence" value="ECO:0007669"/>
    <property type="project" value="UniProtKB-KW"/>
</dbReference>
<keyword evidence="4" id="KW-0804">Transcription</keyword>
<feature type="domain" description="Tyr recombinase" evidence="7">
    <location>
        <begin position="210"/>
        <end position="414"/>
    </location>
</feature>
<dbReference type="InterPro" id="IPR002104">
    <property type="entry name" value="Integrase_catalytic"/>
</dbReference>
<dbReference type="GO" id="GO:0003700">
    <property type="term" value="F:DNA-binding transcription factor activity"/>
    <property type="evidence" value="ECO:0007669"/>
    <property type="project" value="InterPro"/>
</dbReference>
<evidence type="ECO:0000259" key="6">
    <source>
        <dbReference type="PROSITE" id="PS50949"/>
    </source>
</evidence>
<keyword evidence="5" id="KW-0233">DNA recombination</keyword>
<keyword evidence="3" id="KW-0238">DNA-binding</keyword>
<dbReference type="PROSITE" id="PS51898">
    <property type="entry name" value="TYR_RECOMBINASE"/>
    <property type="match status" value="1"/>
</dbReference>
<evidence type="ECO:0000256" key="3">
    <source>
        <dbReference type="ARBA" id="ARBA00023125"/>
    </source>
</evidence>
<dbReference type="Gene3D" id="1.10.150.130">
    <property type="match status" value="1"/>
</dbReference>
<sequence length="602" mass="66667">MWGMASQRSRRTKVQRGVVATLSSGALRVRVDAGLDPDTKKRHRLTEIIPSDTPDEDAEADKARIRLVNEVHERRNPKARATVDQLLKRHLGDFGGAWSTEHNYRNLWANHVSPFIGTVKVGELDADILDSLYAELRRCRDHCTGPFTQHRTDHQHECDRRCGPHRCKPLGVSAIRQIHWLLSGAYRRAVRCKWVTTSPIDDAEPPPTPPMPQPPTTAEAARILNEAATSDLDWATLIWLTMTTGARRHELCALRWTDLEVDGEYAVLSITRGISKDADGQWAELGTKTHQQRRVTLDAETAQVLAEHQDRCRYRVAKIGLELAADAFVFSAEPDYGRFLTPGSVTQRYSRMAERLGVETTIHKLRHYSATELIKAGADINTVAGRRGHGGGGTTTLKVYTAFVSEADQRAAGQLQTRMPERDWTHADPVERAKTDPHAPYERIAAAIRTQVLSGALPDGAQVPTVKDLAKEQGASAGTVNRALALLRDWGLVREGGRGRRAIVVRPQQDWFEQAAAEDDAGTPAEAASPSGAIPLDLRLLYLGEEVRRLDANADRTDVEQLNRLLTGAARRYAGGDVAFGDYELEVRRGDSSELVTVFTAL</sequence>
<dbReference type="Proteomes" id="UP000198348">
    <property type="component" value="Unassembled WGS sequence"/>
</dbReference>
<dbReference type="Gene3D" id="1.10.443.10">
    <property type="entry name" value="Intergrase catalytic core"/>
    <property type="match status" value="1"/>
</dbReference>
<dbReference type="InterPro" id="IPR050090">
    <property type="entry name" value="Tyrosine_recombinase_XerCD"/>
</dbReference>
<dbReference type="EMBL" id="FZNW01000037">
    <property type="protein sequence ID" value="SNR93474.1"/>
    <property type="molecule type" value="Genomic_DNA"/>
</dbReference>
<dbReference type="SMART" id="SM00345">
    <property type="entry name" value="HTH_GNTR"/>
    <property type="match status" value="1"/>
</dbReference>
<dbReference type="CDD" id="cd01189">
    <property type="entry name" value="INT_ICEBs1_C_like"/>
    <property type="match status" value="1"/>
</dbReference>
<evidence type="ECO:0000313" key="8">
    <source>
        <dbReference type="EMBL" id="SNR93474.1"/>
    </source>
</evidence>
<keyword evidence="2" id="KW-0805">Transcription regulation</keyword>
<proteinExistence type="inferred from homology"/>
<keyword evidence="9" id="KW-1185">Reference proteome</keyword>
<dbReference type="Gene3D" id="1.10.10.10">
    <property type="entry name" value="Winged helix-like DNA-binding domain superfamily/Winged helix DNA-binding domain"/>
    <property type="match status" value="1"/>
</dbReference>
<evidence type="ECO:0000256" key="5">
    <source>
        <dbReference type="ARBA" id="ARBA00023172"/>
    </source>
</evidence>
<dbReference type="SUPFAM" id="SSF46785">
    <property type="entry name" value="Winged helix' DNA-binding domain"/>
    <property type="match status" value="1"/>
</dbReference>